<evidence type="ECO:0000313" key="7">
    <source>
        <dbReference type="Proteomes" id="UP000014160"/>
    </source>
</evidence>
<dbReference type="OrthoDB" id="8607342at2"/>
<dbReference type="EMBL" id="AJDQ01000003">
    <property type="protein sequence ID" value="EOI58469.1"/>
    <property type="molecule type" value="Genomic_DNA"/>
</dbReference>
<evidence type="ECO:0000313" key="6">
    <source>
        <dbReference type="Proteomes" id="UP000013750"/>
    </source>
</evidence>
<keyword evidence="7" id="KW-1185">Reference proteome</keyword>
<feature type="transmembrane region" description="Helical" evidence="2">
    <location>
        <begin position="155"/>
        <end position="175"/>
    </location>
</feature>
<reference evidence="5 7" key="2">
    <citation type="submission" date="2013-03" db="EMBL/GenBank/DDBJ databases">
        <title>The Genome Sequence of Enterococcus gilvus ATCC BAA-350 (PacBio/Illumina hybrid assembly).</title>
        <authorList>
            <consortium name="The Broad Institute Genomics Platform"/>
            <consortium name="The Broad Institute Genome Sequencing Center for Infectious Disease"/>
            <person name="Earl A."/>
            <person name="Russ C."/>
            <person name="Gilmore M."/>
            <person name="Surin D."/>
            <person name="Walker B."/>
            <person name="Young S."/>
            <person name="Zeng Q."/>
            <person name="Gargeya S."/>
            <person name="Fitzgerald M."/>
            <person name="Haas B."/>
            <person name="Abouelleil A."/>
            <person name="Allen A.W."/>
            <person name="Alvarado L."/>
            <person name="Arachchi H.M."/>
            <person name="Berlin A.M."/>
            <person name="Chapman S.B."/>
            <person name="Gainer-Dewar J."/>
            <person name="Goldberg J."/>
            <person name="Griggs A."/>
            <person name="Gujja S."/>
            <person name="Hansen M."/>
            <person name="Howarth C."/>
            <person name="Imamovic A."/>
            <person name="Ireland A."/>
            <person name="Larimer J."/>
            <person name="McCowan C."/>
            <person name="Murphy C."/>
            <person name="Pearson M."/>
            <person name="Poon T.W."/>
            <person name="Priest M."/>
            <person name="Roberts A."/>
            <person name="Saif S."/>
            <person name="Shea T."/>
            <person name="Sisk P."/>
            <person name="Sykes S."/>
            <person name="Wortman J."/>
            <person name="Nusbaum C."/>
            <person name="Birren B."/>
        </authorList>
    </citation>
    <scope>NUCLEOTIDE SEQUENCE [LARGE SCALE GENOMIC DNA]</scope>
    <source>
        <strain evidence="5 7">ATCC BAA-350</strain>
    </source>
</reference>
<dbReference type="PATRIC" id="fig|1158614.3.peg.556"/>
<gene>
    <name evidence="5" type="ORF">I592_03819</name>
    <name evidence="4" type="ORF">UKC_00542</name>
</gene>
<comment type="caution">
    <text evidence="4">The sequence shown here is derived from an EMBL/GenBank/DDBJ whole genome shotgun (WGS) entry which is preliminary data.</text>
</comment>
<sequence length="222" mass="24869">MKNQTVDKLWNVMICIGLGGLVVFFSVMFSMFLVIAQRNNDHSFTTIDSFALCLFCLFASFILLRLSQSLDLFFFDLKFLTKRNIQIILTATISLLILSVLESVLIDHKVIIEKALNPLDTQVLSTVPLVIIVLFTFVLSPIMEEVVFRGGIIGLAFKDHAFLGVWVSSILYSILLQPETFICGLLYLLVNGILGLAYVKTGRLIVPLLIKISACLIVFFLI</sequence>
<dbReference type="eggNOG" id="COG1266">
    <property type="taxonomic scope" value="Bacteria"/>
</dbReference>
<dbReference type="PANTHER" id="PTHR36435">
    <property type="entry name" value="SLR1288 PROTEIN"/>
    <property type="match status" value="1"/>
</dbReference>
<keyword evidence="2" id="KW-0472">Membrane</keyword>
<dbReference type="Proteomes" id="UP000014160">
    <property type="component" value="Unassembled WGS sequence"/>
</dbReference>
<keyword evidence="2" id="KW-1133">Transmembrane helix</keyword>
<dbReference type="InterPro" id="IPR003675">
    <property type="entry name" value="Rce1/LyrA-like_dom"/>
</dbReference>
<feature type="transmembrane region" description="Helical" evidence="2">
    <location>
        <begin position="126"/>
        <end position="143"/>
    </location>
</feature>
<feature type="transmembrane region" description="Helical" evidence="2">
    <location>
        <begin position="12"/>
        <end position="35"/>
    </location>
</feature>
<evidence type="ECO:0000259" key="3">
    <source>
        <dbReference type="Pfam" id="PF02517"/>
    </source>
</evidence>
<feature type="transmembrane region" description="Helical" evidence="2">
    <location>
        <begin position="47"/>
        <end position="66"/>
    </location>
</feature>
<name>R2XU74_9ENTE</name>
<dbReference type="Proteomes" id="UP000013750">
    <property type="component" value="Unassembled WGS sequence"/>
</dbReference>
<dbReference type="HOGENOM" id="CLU_079560_3_2_9"/>
<dbReference type="Pfam" id="PF02517">
    <property type="entry name" value="Rce1-like"/>
    <property type="match status" value="1"/>
</dbReference>
<dbReference type="GO" id="GO:0004175">
    <property type="term" value="F:endopeptidase activity"/>
    <property type="evidence" value="ECO:0007669"/>
    <property type="project" value="UniProtKB-ARBA"/>
</dbReference>
<dbReference type="EMBL" id="ASWH01000002">
    <property type="protein sequence ID" value="EOW79679.1"/>
    <property type="molecule type" value="Genomic_DNA"/>
</dbReference>
<evidence type="ECO:0000313" key="4">
    <source>
        <dbReference type="EMBL" id="EOI58469.1"/>
    </source>
</evidence>
<organism evidence="4 6">
    <name type="scientific">Enterococcus gilvus ATCC BAA-350</name>
    <dbReference type="NCBI Taxonomy" id="1158614"/>
    <lineage>
        <taxon>Bacteria</taxon>
        <taxon>Bacillati</taxon>
        <taxon>Bacillota</taxon>
        <taxon>Bacilli</taxon>
        <taxon>Lactobacillales</taxon>
        <taxon>Enterococcaceae</taxon>
        <taxon>Enterococcus</taxon>
    </lineage>
</organism>
<protein>
    <recommendedName>
        <fullName evidence="3">CAAX prenyl protease 2/Lysostaphin resistance protein A-like domain-containing protein</fullName>
    </recommendedName>
</protein>
<proteinExistence type="inferred from homology"/>
<evidence type="ECO:0000256" key="2">
    <source>
        <dbReference type="SAM" id="Phobius"/>
    </source>
</evidence>
<dbReference type="GO" id="GO:0080120">
    <property type="term" value="P:CAAX-box protein maturation"/>
    <property type="evidence" value="ECO:0007669"/>
    <property type="project" value="UniProtKB-ARBA"/>
</dbReference>
<feature type="transmembrane region" description="Helical" evidence="2">
    <location>
        <begin position="181"/>
        <end position="199"/>
    </location>
</feature>
<dbReference type="PANTHER" id="PTHR36435:SF1">
    <property type="entry name" value="CAAX AMINO TERMINAL PROTEASE FAMILY PROTEIN"/>
    <property type="match status" value="1"/>
</dbReference>
<feature type="transmembrane region" description="Helical" evidence="2">
    <location>
        <begin position="204"/>
        <end position="221"/>
    </location>
</feature>
<feature type="transmembrane region" description="Helical" evidence="2">
    <location>
        <begin position="87"/>
        <end position="106"/>
    </location>
</feature>
<feature type="domain" description="CAAX prenyl protease 2/Lysostaphin resistance protein A-like" evidence="3">
    <location>
        <begin position="129"/>
        <end position="211"/>
    </location>
</feature>
<dbReference type="AlphaFoldDB" id="R2XU74"/>
<evidence type="ECO:0000256" key="1">
    <source>
        <dbReference type="ARBA" id="ARBA00009067"/>
    </source>
</evidence>
<keyword evidence="2" id="KW-0812">Transmembrane</keyword>
<dbReference type="InterPro" id="IPR052710">
    <property type="entry name" value="CAAX_protease"/>
</dbReference>
<evidence type="ECO:0000313" key="5">
    <source>
        <dbReference type="EMBL" id="EOW79679.1"/>
    </source>
</evidence>
<accession>R2XU74</accession>
<dbReference type="RefSeq" id="WP_010778991.1">
    <property type="nucleotide sequence ID" value="NZ_ASWH01000002.1"/>
</dbReference>
<comment type="similarity">
    <text evidence="1">Belongs to the UPF0177 family.</text>
</comment>
<reference evidence="4 6" key="1">
    <citation type="submission" date="2013-02" db="EMBL/GenBank/DDBJ databases">
        <title>The Genome Sequence of Enterococcus gilvus ATCC BAA-350.</title>
        <authorList>
            <consortium name="The Broad Institute Genome Sequencing Platform"/>
            <consortium name="The Broad Institute Genome Sequencing Center for Infectious Disease"/>
            <person name="Earl A.M."/>
            <person name="Gilmore M.S."/>
            <person name="Lebreton F."/>
            <person name="Walker B."/>
            <person name="Young S.K."/>
            <person name="Zeng Q."/>
            <person name="Gargeya S."/>
            <person name="Fitzgerald M."/>
            <person name="Haas B."/>
            <person name="Abouelleil A."/>
            <person name="Alvarado L."/>
            <person name="Arachchi H.M."/>
            <person name="Berlin A.M."/>
            <person name="Chapman S.B."/>
            <person name="Dewar J."/>
            <person name="Goldberg J."/>
            <person name="Griggs A."/>
            <person name="Gujja S."/>
            <person name="Hansen M."/>
            <person name="Howarth C."/>
            <person name="Imamovic A."/>
            <person name="Larimer J."/>
            <person name="McCowan C."/>
            <person name="Murphy C."/>
            <person name="Neiman D."/>
            <person name="Pearson M."/>
            <person name="Priest M."/>
            <person name="Roberts A."/>
            <person name="Saif S."/>
            <person name="Shea T."/>
            <person name="Sisk P."/>
            <person name="Sykes S."/>
            <person name="Wortman J."/>
            <person name="Nusbaum C."/>
            <person name="Birren B."/>
        </authorList>
    </citation>
    <scope>NUCLEOTIDE SEQUENCE [LARGE SCALE GENOMIC DNA]</scope>
    <source>
        <strain evidence="4 6">ATCC BAA-350</strain>
    </source>
</reference>